<dbReference type="PANTHER" id="PTHR10841">
    <property type="entry name" value="SYNAPSIN"/>
    <property type="match status" value="1"/>
</dbReference>
<dbReference type="Pfam" id="PF02750">
    <property type="entry name" value="Synapsin_C"/>
    <property type="match status" value="1"/>
</dbReference>
<dbReference type="PANTHER" id="PTHR10841:SF17">
    <property type="entry name" value="SYNAPSIN"/>
    <property type="match status" value="1"/>
</dbReference>
<keyword evidence="2" id="KW-0597">Phosphoprotein</keyword>
<dbReference type="PRINTS" id="PR01368">
    <property type="entry name" value="SYNAPSIN"/>
</dbReference>
<dbReference type="OMA" id="CANAKLA"/>
<dbReference type="RefSeq" id="XP_004335240.1">
    <property type="nucleotide sequence ID" value="XM_004335192.1"/>
</dbReference>
<evidence type="ECO:0000313" key="8">
    <source>
        <dbReference type="Proteomes" id="UP000011083"/>
    </source>
</evidence>
<sequence>MEVAQQPQRKGEKNEVVLLALDYTTDWYKLFRGCKTAGGLPIRVEQSEWKDLHVEASATEGVKVHIKASDNPLPFSTQKDERVVVPDFCLIRNFPMDIHDNGFKNMVIGLLFGDIPAVNSLESVLRCMERPVVYAAMLKLQRQLGPDRFPLIAMNYYPNLRASGYQGYGKTQARDKHDMQDITSILALHNDYYTTEPFIEHEYEFRVQKIGDHYRAFRRNSASSWKNNWGKLTFVDHEMTADYKLWVDEVAKLFGGLDILALDVLHAKDGKDYIIEVNDTAPGLMWEHEEEDLGHIRDLALKRMSEAYD</sequence>
<dbReference type="Pfam" id="PF02078">
    <property type="entry name" value="Synapsin"/>
    <property type="match status" value="1"/>
</dbReference>
<dbReference type="SUPFAM" id="SSF52440">
    <property type="entry name" value="PreATP-grasp domain"/>
    <property type="match status" value="1"/>
</dbReference>
<dbReference type="AlphaFoldDB" id="L8GJN4"/>
<dbReference type="InterPro" id="IPR016185">
    <property type="entry name" value="PreATP-grasp_dom_sf"/>
</dbReference>
<keyword evidence="8" id="KW-1185">Reference proteome</keyword>
<dbReference type="InterPro" id="IPR001359">
    <property type="entry name" value="Synapsin"/>
</dbReference>
<evidence type="ECO:0000256" key="4">
    <source>
        <dbReference type="ARBA" id="ARBA00034103"/>
    </source>
</evidence>
<gene>
    <name evidence="7" type="ORF">ACA1_100640</name>
</gene>
<dbReference type="Gene3D" id="3.40.50.20">
    <property type="match status" value="1"/>
</dbReference>
<evidence type="ECO:0000256" key="3">
    <source>
        <dbReference type="ARBA" id="ARBA00023018"/>
    </source>
</evidence>
<dbReference type="STRING" id="1257118.L8GJN4"/>
<feature type="domain" description="Synapsin pre-ATP-grasp" evidence="5">
    <location>
        <begin position="13"/>
        <end position="117"/>
    </location>
</feature>
<organism evidence="7 8">
    <name type="scientific">Acanthamoeba castellanii (strain ATCC 30010 / Neff)</name>
    <dbReference type="NCBI Taxonomy" id="1257118"/>
    <lineage>
        <taxon>Eukaryota</taxon>
        <taxon>Amoebozoa</taxon>
        <taxon>Discosea</taxon>
        <taxon>Longamoebia</taxon>
        <taxon>Centramoebida</taxon>
        <taxon>Acanthamoebidae</taxon>
        <taxon>Acanthamoeba</taxon>
    </lineage>
</organism>
<evidence type="ECO:0000259" key="6">
    <source>
        <dbReference type="Pfam" id="PF02750"/>
    </source>
</evidence>
<dbReference type="InterPro" id="IPR013815">
    <property type="entry name" value="ATP_grasp_subdomain_1"/>
</dbReference>
<comment type="similarity">
    <text evidence="1">Belongs to the synapsin family.</text>
</comment>
<dbReference type="KEGG" id="acan:ACA1_100640"/>
<evidence type="ECO:0000256" key="1">
    <source>
        <dbReference type="ARBA" id="ARBA00008243"/>
    </source>
</evidence>
<feature type="domain" description="Synapsin ATP-binding" evidence="6">
    <location>
        <begin position="119"/>
        <end position="305"/>
    </location>
</feature>
<evidence type="ECO:0000256" key="2">
    <source>
        <dbReference type="ARBA" id="ARBA00022553"/>
    </source>
</evidence>
<evidence type="ECO:0000259" key="5">
    <source>
        <dbReference type="Pfam" id="PF02078"/>
    </source>
</evidence>
<dbReference type="GO" id="GO:0005524">
    <property type="term" value="F:ATP binding"/>
    <property type="evidence" value="ECO:0007669"/>
    <property type="project" value="InterPro"/>
</dbReference>
<name>L8GJN4_ACACF</name>
<dbReference type="Gene3D" id="3.30.470.20">
    <property type="entry name" value="ATP-grasp fold, B domain"/>
    <property type="match status" value="1"/>
</dbReference>
<dbReference type="InterPro" id="IPR020898">
    <property type="entry name" value="Synapsin_ATP-bd_dom"/>
</dbReference>
<dbReference type="Gene3D" id="3.30.1490.20">
    <property type="entry name" value="ATP-grasp fold, A domain"/>
    <property type="match status" value="1"/>
</dbReference>
<dbReference type="Proteomes" id="UP000011083">
    <property type="component" value="Unassembled WGS sequence"/>
</dbReference>
<dbReference type="SUPFAM" id="SSF56059">
    <property type="entry name" value="Glutathione synthetase ATP-binding domain-like"/>
    <property type="match status" value="1"/>
</dbReference>
<comment type="subcellular location">
    <subcellularLocation>
        <location evidence="4">Synapse</location>
    </subcellularLocation>
</comment>
<proteinExistence type="inferred from homology"/>
<dbReference type="OrthoDB" id="10249572at2759"/>
<dbReference type="VEuPathDB" id="AmoebaDB:ACA1_100640"/>
<dbReference type="InterPro" id="IPR020897">
    <property type="entry name" value="Synapsin_pre-ATP-grasp_dom"/>
</dbReference>
<dbReference type="GeneID" id="14913729"/>
<keyword evidence="3" id="KW-0770">Synapse</keyword>
<evidence type="ECO:0000313" key="7">
    <source>
        <dbReference type="EMBL" id="ELR13227.1"/>
    </source>
</evidence>
<protein>
    <submittedName>
        <fullName evidence="7">Synapsin, putative</fullName>
    </submittedName>
</protein>
<reference evidence="7 8" key="1">
    <citation type="journal article" date="2013" name="Genome Biol.">
        <title>Genome of Acanthamoeba castellanii highlights extensive lateral gene transfer and early evolution of tyrosine kinase signaling.</title>
        <authorList>
            <person name="Clarke M."/>
            <person name="Lohan A.J."/>
            <person name="Liu B."/>
            <person name="Lagkouvardos I."/>
            <person name="Roy S."/>
            <person name="Zafar N."/>
            <person name="Bertelli C."/>
            <person name="Schilde C."/>
            <person name="Kianianmomeni A."/>
            <person name="Burglin T.R."/>
            <person name="Frech C."/>
            <person name="Turcotte B."/>
            <person name="Kopec K.O."/>
            <person name="Synnott J.M."/>
            <person name="Choo C."/>
            <person name="Paponov I."/>
            <person name="Finkler A."/>
            <person name="Soon Heng Tan C."/>
            <person name="Hutchins A.P."/>
            <person name="Weinmeier T."/>
            <person name="Rattei T."/>
            <person name="Chu J.S."/>
            <person name="Gimenez G."/>
            <person name="Irimia M."/>
            <person name="Rigden D.J."/>
            <person name="Fitzpatrick D.A."/>
            <person name="Lorenzo-Morales J."/>
            <person name="Bateman A."/>
            <person name="Chiu C.H."/>
            <person name="Tang P."/>
            <person name="Hegemann P."/>
            <person name="Fromm H."/>
            <person name="Raoult D."/>
            <person name="Greub G."/>
            <person name="Miranda-Saavedra D."/>
            <person name="Chen N."/>
            <person name="Nash P."/>
            <person name="Ginger M.L."/>
            <person name="Horn M."/>
            <person name="Schaap P."/>
            <person name="Caler L."/>
            <person name="Loftus B."/>
        </authorList>
    </citation>
    <scope>NUCLEOTIDE SEQUENCE [LARGE SCALE GENOMIC DNA]</scope>
    <source>
        <strain evidence="7 8">Neff</strain>
    </source>
</reference>
<dbReference type="EMBL" id="KB008097">
    <property type="protein sequence ID" value="ELR13227.1"/>
    <property type="molecule type" value="Genomic_DNA"/>
</dbReference>
<accession>L8GJN4</accession>